<evidence type="ECO:0000256" key="8">
    <source>
        <dbReference type="ARBA" id="ARBA00022723"/>
    </source>
</evidence>
<dbReference type="InterPro" id="IPR005841">
    <property type="entry name" value="Alpha-D-phosphohexomutase_SF"/>
</dbReference>
<evidence type="ECO:0000256" key="7">
    <source>
        <dbReference type="ARBA" id="ARBA00022553"/>
    </source>
</evidence>
<dbReference type="InterPro" id="IPR005844">
    <property type="entry name" value="A-D-PHexomutase_a/b/a-I"/>
</dbReference>
<dbReference type="SUPFAM" id="SSF53738">
    <property type="entry name" value="Phosphoglucomutase, first 3 domains"/>
    <property type="match status" value="3"/>
</dbReference>
<feature type="domain" description="Alpha-D-phosphohexomutase alpha/beta/alpha" evidence="16">
    <location>
        <begin position="41"/>
        <end position="173"/>
    </location>
</feature>
<dbReference type="InterPro" id="IPR005846">
    <property type="entry name" value="A-D-PHexomutase_a/b/a-III"/>
</dbReference>
<evidence type="ECO:0000256" key="14">
    <source>
        <dbReference type="RuleBase" id="RU004326"/>
    </source>
</evidence>
<dbReference type="Proteomes" id="UP000031366">
    <property type="component" value="Unassembled WGS sequence"/>
</dbReference>
<sequence>MLYKEKYNLWLNSNSVDEKTKLELKAIDENEIKDRFYKDLDFGTGGLRGIIGAGTNRLNIYTIGKVTEGLSNYLIKKYKENISVAIAYDSRHMSYEFAEFAARVFCGNNIKVYIFDSLTSTPILSYAVRELSCKAGIVITASHNPKEYNGYKVYNESGVQITDKAAEEILYHISLIKDFDDIKKISKNEVLNNGLLNYIGEDIYSSYLQKVKNVTIRKQLIKENSKELNIIYTPLHGAGNVPIRRLFKELGYKNTFIVKEQENPNGDFPTAPYPNPENPTVFNIALEMAKEINPDIILGTDPDCDRIGVMAKYNTGEYKLLTGNEIGVLLSHYILTSLEEKKELPSNGVIIKTIVTTDMVKPIGEEFGIEILEVLTGFKYIGELIEELNIKEFIFGFEESYGYLCGDFVRDKDGIIGAMLVCEMALYYKTKGISLYEALTKLYEEYGYYKEELISLEFNGIEGVNKINNIMNSFRKDITRIDNHNVKEIEDYKLGFAKTLENNNIKNISLPKSNVIKFILEDNSWIVIRPSGTEPKIKIYISARGNSLKSCEENLDSLKQYVMNKLG</sequence>
<evidence type="ECO:0000256" key="10">
    <source>
        <dbReference type="ARBA" id="ARBA00023235"/>
    </source>
</evidence>
<dbReference type="Gene3D" id="3.40.120.10">
    <property type="entry name" value="Alpha-D-Glucose-1,6-Bisphosphate, subunit A, domain 3"/>
    <property type="match status" value="3"/>
</dbReference>
<dbReference type="GO" id="GO:0005975">
    <property type="term" value="P:carbohydrate metabolic process"/>
    <property type="evidence" value="ECO:0007669"/>
    <property type="project" value="InterPro"/>
</dbReference>
<accession>A0A0C1UDV4</accession>
<dbReference type="Pfam" id="PF00408">
    <property type="entry name" value="PGM_PMM_IV"/>
    <property type="match status" value="1"/>
</dbReference>
<evidence type="ECO:0000256" key="5">
    <source>
        <dbReference type="ARBA" id="ARBA00010231"/>
    </source>
</evidence>
<comment type="similarity">
    <text evidence="5 14">Belongs to the phosphohexose mutase family.</text>
</comment>
<dbReference type="SUPFAM" id="SSF55957">
    <property type="entry name" value="Phosphoglucomutase, C-terminal domain"/>
    <property type="match status" value="1"/>
</dbReference>
<evidence type="ECO:0000256" key="3">
    <source>
        <dbReference type="ARBA" id="ARBA00005164"/>
    </source>
</evidence>
<organism evidence="19 20">
    <name type="scientific">Clostridium argentinense CDC 2741</name>
    <dbReference type="NCBI Taxonomy" id="1418104"/>
    <lineage>
        <taxon>Bacteria</taxon>
        <taxon>Bacillati</taxon>
        <taxon>Bacillota</taxon>
        <taxon>Clostridia</taxon>
        <taxon>Eubacteriales</taxon>
        <taxon>Clostridiaceae</taxon>
        <taxon>Clostridium</taxon>
    </lineage>
</organism>
<feature type="domain" description="Alpha-D-phosphohexomutase C-terminal" evidence="15">
    <location>
        <begin position="514"/>
        <end position="544"/>
    </location>
</feature>
<dbReference type="PRINTS" id="PR00509">
    <property type="entry name" value="PGMPMM"/>
</dbReference>
<dbReference type="EMBL" id="AYSO01000019">
    <property type="protein sequence ID" value="KIE45600.1"/>
    <property type="molecule type" value="Genomic_DNA"/>
</dbReference>
<comment type="catalytic activity">
    <reaction evidence="1">
        <text>alpha-D-glucose 1-phosphate = alpha-D-glucose 6-phosphate</text>
        <dbReference type="Rhea" id="RHEA:23536"/>
        <dbReference type="ChEBI" id="CHEBI:58225"/>
        <dbReference type="ChEBI" id="CHEBI:58601"/>
        <dbReference type="EC" id="5.4.2.2"/>
    </reaction>
</comment>
<comment type="pathway">
    <text evidence="4">Lipid metabolism.</text>
</comment>
<evidence type="ECO:0000256" key="6">
    <source>
        <dbReference type="ARBA" id="ARBA00012728"/>
    </source>
</evidence>
<keyword evidence="8 14" id="KW-0479">Metal-binding</keyword>
<dbReference type="InterPro" id="IPR036900">
    <property type="entry name" value="A-D-PHexomutase_C_sf"/>
</dbReference>
<dbReference type="InterPro" id="IPR005845">
    <property type="entry name" value="A-D-PHexomutase_a/b/a-II"/>
</dbReference>
<dbReference type="Pfam" id="PF02878">
    <property type="entry name" value="PGM_PMM_I"/>
    <property type="match status" value="1"/>
</dbReference>
<evidence type="ECO:0000256" key="2">
    <source>
        <dbReference type="ARBA" id="ARBA00001946"/>
    </source>
</evidence>
<evidence type="ECO:0000256" key="4">
    <source>
        <dbReference type="ARBA" id="ARBA00005189"/>
    </source>
</evidence>
<feature type="domain" description="Alpha-D-phosphohexomutase alpha/beta/alpha" evidence="18">
    <location>
        <begin position="323"/>
        <end position="446"/>
    </location>
</feature>
<dbReference type="Pfam" id="PF02879">
    <property type="entry name" value="PGM_PMM_II"/>
    <property type="match status" value="1"/>
</dbReference>
<dbReference type="PANTHER" id="PTHR45745">
    <property type="entry name" value="PHOSPHOMANNOMUTASE 45A"/>
    <property type="match status" value="1"/>
</dbReference>
<feature type="domain" description="Alpha-D-phosphohexomutase alpha/beta/alpha" evidence="17">
    <location>
        <begin position="206"/>
        <end position="311"/>
    </location>
</feature>
<evidence type="ECO:0000256" key="12">
    <source>
        <dbReference type="ARBA" id="ARBA00041398"/>
    </source>
</evidence>
<evidence type="ECO:0000256" key="13">
    <source>
        <dbReference type="ARBA" id="ARBA00041467"/>
    </source>
</evidence>
<evidence type="ECO:0000259" key="18">
    <source>
        <dbReference type="Pfam" id="PF02880"/>
    </source>
</evidence>
<comment type="cofactor">
    <cofactor evidence="2">
        <name>Mg(2+)</name>
        <dbReference type="ChEBI" id="CHEBI:18420"/>
    </cofactor>
</comment>
<evidence type="ECO:0000313" key="20">
    <source>
        <dbReference type="Proteomes" id="UP000031366"/>
    </source>
</evidence>
<dbReference type="InterPro" id="IPR016066">
    <property type="entry name" value="A-D-PHexomutase_CS"/>
</dbReference>
<comment type="pathway">
    <text evidence="3">Glycolipid metabolism; diglucosyl-diacylglycerol biosynthesis.</text>
</comment>
<keyword evidence="9 14" id="KW-0460">Magnesium</keyword>
<dbReference type="Gene3D" id="3.30.310.50">
    <property type="entry name" value="Alpha-D-phosphohexomutase, C-terminal domain"/>
    <property type="match status" value="1"/>
</dbReference>
<gene>
    <name evidence="19" type="ORF">U732_2563</name>
</gene>
<evidence type="ECO:0000313" key="19">
    <source>
        <dbReference type="EMBL" id="KIE45600.1"/>
    </source>
</evidence>
<dbReference type="GO" id="GO:0006166">
    <property type="term" value="P:purine ribonucleoside salvage"/>
    <property type="evidence" value="ECO:0007669"/>
    <property type="project" value="TreeGrafter"/>
</dbReference>
<dbReference type="STRING" id="29341.RSJ17_21445"/>
<name>A0A0C1UDV4_9CLOT</name>
<evidence type="ECO:0000256" key="9">
    <source>
        <dbReference type="ARBA" id="ARBA00022842"/>
    </source>
</evidence>
<proteinExistence type="inferred from homology"/>
<dbReference type="OrthoDB" id="9806956at2"/>
<dbReference type="RefSeq" id="WP_039635079.1">
    <property type="nucleotide sequence ID" value="NZ_AYSO01000019.1"/>
</dbReference>
<dbReference type="EC" id="5.4.2.2" evidence="6"/>
<dbReference type="CDD" id="cd05799">
    <property type="entry name" value="PGM2"/>
    <property type="match status" value="1"/>
</dbReference>
<protein>
    <recommendedName>
        <fullName evidence="11">Phosphoglucomutase</fullName>
        <ecNumber evidence="6">5.4.2.2</ecNumber>
    </recommendedName>
    <alternativeName>
        <fullName evidence="13">Alpha-phosphoglucomutase</fullName>
    </alternativeName>
    <alternativeName>
        <fullName evidence="12">Glucose phosphomutase</fullName>
    </alternativeName>
</protein>
<dbReference type="GO" id="GO:0004614">
    <property type="term" value="F:phosphoglucomutase activity"/>
    <property type="evidence" value="ECO:0007669"/>
    <property type="project" value="UniProtKB-EC"/>
</dbReference>
<keyword evidence="20" id="KW-1185">Reference proteome</keyword>
<dbReference type="AlphaFoldDB" id="A0A0C1UDV4"/>
<dbReference type="InterPro" id="IPR016055">
    <property type="entry name" value="A-D-PHexomutase_a/b/a-I/II/III"/>
</dbReference>
<reference evidence="19 20" key="1">
    <citation type="journal article" date="2015" name="Infect. Genet. Evol.">
        <title>Genomic sequences of six botulinum neurotoxin-producing strains representing three clostridial species illustrate the mobility and diversity of botulinum neurotoxin genes.</title>
        <authorList>
            <person name="Smith T.J."/>
            <person name="Hill K.K."/>
            <person name="Xie G."/>
            <person name="Foley B.T."/>
            <person name="Williamson C.H."/>
            <person name="Foster J.T."/>
            <person name="Johnson S.L."/>
            <person name="Chertkov O."/>
            <person name="Teshima H."/>
            <person name="Gibbons H.S."/>
            <person name="Johnsky L.A."/>
            <person name="Karavis M.A."/>
            <person name="Smith L.A."/>
        </authorList>
    </citation>
    <scope>NUCLEOTIDE SEQUENCE [LARGE SCALE GENOMIC DNA]</scope>
    <source>
        <strain evidence="19 20">CDC 2741</strain>
    </source>
</reference>
<dbReference type="PROSITE" id="PS00710">
    <property type="entry name" value="PGM_PMM"/>
    <property type="match status" value="1"/>
</dbReference>
<dbReference type="GO" id="GO:0000287">
    <property type="term" value="F:magnesium ion binding"/>
    <property type="evidence" value="ECO:0007669"/>
    <property type="project" value="InterPro"/>
</dbReference>
<evidence type="ECO:0000259" key="17">
    <source>
        <dbReference type="Pfam" id="PF02879"/>
    </source>
</evidence>
<comment type="caution">
    <text evidence="19">The sequence shown here is derived from an EMBL/GenBank/DDBJ whole genome shotgun (WGS) entry which is preliminary data.</text>
</comment>
<keyword evidence="7" id="KW-0597">Phosphoprotein</keyword>
<evidence type="ECO:0000259" key="15">
    <source>
        <dbReference type="Pfam" id="PF00408"/>
    </source>
</evidence>
<keyword evidence="10" id="KW-0413">Isomerase</keyword>
<dbReference type="PANTHER" id="PTHR45745:SF1">
    <property type="entry name" value="PHOSPHOGLUCOMUTASE 2B-RELATED"/>
    <property type="match status" value="1"/>
</dbReference>
<dbReference type="InterPro" id="IPR005843">
    <property type="entry name" value="A-D-PHexomutase_C"/>
</dbReference>
<dbReference type="Pfam" id="PF02880">
    <property type="entry name" value="PGM_PMM_III"/>
    <property type="match status" value="1"/>
</dbReference>
<evidence type="ECO:0000259" key="16">
    <source>
        <dbReference type="Pfam" id="PF02878"/>
    </source>
</evidence>
<evidence type="ECO:0000256" key="1">
    <source>
        <dbReference type="ARBA" id="ARBA00000443"/>
    </source>
</evidence>
<evidence type="ECO:0000256" key="11">
    <source>
        <dbReference type="ARBA" id="ARBA00039995"/>
    </source>
</evidence>
<dbReference type="GO" id="GO:0008973">
    <property type="term" value="F:phosphopentomutase activity"/>
    <property type="evidence" value="ECO:0007669"/>
    <property type="project" value="TreeGrafter"/>
</dbReference>